<gene>
    <name evidence="1" type="ORF">SAMN02910314_00121</name>
</gene>
<dbReference type="Proteomes" id="UP000182975">
    <property type="component" value="Unassembled WGS sequence"/>
</dbReference>
<dbReference type="SUPFAM" id="SSF53448">
    <property type="entry name" value="Nucleotide-diphospho-sugar transferases"/>
    <property type="match status" value="1"/>
</dbReference>
<name>A0A172RZY9_9ACTN</name>
<dbReference type="KEGG" id="ddt:AAY81_09625"/>
<dbReference type="PANTHER" id="PTHR36529">
    <property type="entry name" value="SLL1095 PROTEIN"/>
    <property type="match status" value="1"/>
</dbReference>
<dbReference type="OrthoDB" id="9798250at2"/>
<dbReference type="Pfam" id="PF09837">
    <property type="entry name" value="DUF2064"/>
    <property type="match status" value="1"/>
</dbReference>
<sequence length="288" mass="32937">MTVQKNAFLMFSKPPVPGLVKTRLTTMHDGPFTPLQASTLFHRMMFDVLECTMQALDRLEEQNKREREADPTVPERVYDVFVSTTPHKHVEKMREIFEKGQSWPREIHIIEDHGKVFDDHFDDAFQQIFDLGYETCISVGGDIPIMPRDHIIDAYNYLHEFQERFPTGGMVLAPCQAGGTSLVGYTHNCGMNHQTVYYNLDGRPALQAYLDKGREAGDIPMALLEPVGDVDNIEDFAHVISVVNALEYASQFQDVFVPHRTLEFIRAFGLKVTTPPNRNFDSREEIDE</sequence>
<dbReference type="STRING" id="79604.AAY81_09625"/>
<evidence type="ECO:0000313" key="1">
    <source>
        <dbReference type="EMBL" id="SEO39859.1"/>
    </source>
</evidence>
<dbReference type="PANTHER" id="PTHR36529:SF1">
    <property type="entry name" value="GLYCOSYLTRANSFERASE"/>
    <property type="match status" value="1"/>
</dbReference>
<dbReference type="InterPro" id="IPR029044">
    <property type="entry name" value="Nucleotide-diphossugar_trans"/>
</dbReference>
<reference evidence="2" key="1">
    <citation type="submission" date="2016-10" db="EMBL/GenBank/DDBJ databases">
        <authorList>
            <person name="Varghese N."/>
        </authorList>
    </citation>
    <scope>NUCLEOTIDE SEQUENCE [LARGE SCALE GENOMIC DNA]</scope>
    <source>
        <strain evidence="2">DSM 21843</strain>
    </source>
</reference>
<proteinExistence type="predicted"/>
<organism evidence="1 2">
    <name type="scientific">Denitrobacterium detoxificans</name>
    <dbReference type="NCBI Taxonomy" id="79604"/>
    <lineage>
        <taxon>Bacteria</taxon>
        <taxon>Bacillati</taxon>
        <taxon>Actinomycetota</taxon>
        <taxon>Coriobacteriia</taxon>
        <taxon>Eggerthellales</taxon>
        <taxon>Eggerthellaceae</taxon>
        <taxon>Denitrobacterium</taxon>
    </lineage>
</organism>
<dbReference type="RefSeq" id="WP_066664469.1">
    <property type="nucleotide sequence ID" value="NZ_CP011402.1"/>
</dbReference>
<keyword evidence="2" id="KW-1185">Reference proteome</keyword>
<dbReference type="EMBL" id="FOEC01000001">
    <property type="protein sequence ID" value="SEO39859.1"/>
    <property type="molecule type" value="Genomic_DNA"/>
</dbReference>
<dbReference type="InterPro" id="IPR018641">
    <property type="entry name" value="Trfase_1_rSAM/seldom-assoc"/>
</dbReference>
<protein>
    <submittedName>
        <fullName evidence="1">Uncharacterized protein</fullName>
    </submittedName>
</protein>
<accession>A0A172RZY9</accession>
<dbReference type="Gene3D" id="3.90.550.10">
    <property type="entry name" value="Spore Coat Polysaccharide Biosynthesis Protein SpsA, Chain A"/>
    <property type="match status" value="1"/>
</dbReference>
<dbReference type="AlphaFoldDB" id="A0A172RZY9"/>
<evidence type="ECO:0000313" key="2">
    <source>
        <dbReference type="Proteomes" id="UP000182975"/>
    </source>
</evidence>